<evidence type="ECO:0000256" key="5">
    <source>
        <dbReference type="PIRNR" id="PIRNR005426"/>
    </source>
</evidence>
<accession>A0ABT9ZRP5</accession>
<dbReference type="Gene3D" id="3.40.109.10">
    <property type="entry name" value="NADH Oxidase"/>
    <property type="match status" value="1"/>
</dbReference>
<organism evidence="7 8">
    <name type="scientific">Evansella vedderi</name>
    <dbReference type="NCBI Taxonomy" id="38282"/>
    <lineage>
        <taxon>Bacteria</taxon>
        <taxon>Bacillati</taxon>
        <taxon>Bacillota</taxon>
        <taxon>Bacilli</taxon>
        <taxon>Bacillales</taxon>
        <taxon>Bacillaceae</taxon>
        <taxon>Evansella</taxon>
    </lineage>
</organism>
<evidence type="ECO:0000256" key="2">
    <source>
        <dbReference type="ARBA" id="ARBA00022630"/>
    </source>
</evidence>
<dbReference type="EC" id="1.5.1.38" evidence="7"/>
<keyword evidence="5" id="KW-0521">NADP</keyword>
<gene>
    <name evidence="7" type="ORF">J2S74_001275</name>
</gene>
<dbReference type="InterPro" id="IPR029479">
    <property type="entry name" value="Nitroreductase"/>
</dbReference>
<protein>
    <submittedName>
        <fullName evidence="7">FMN reductase (NADPH)</fullName>
        <ecNumber evidence="7">1.5.1.38</ecNumber>
    </submittedName>
</protein>
<evidence type="ECO:0000256" key="4">
    <source>
        <dbReference type="ARBA" id="ARBA00023002"/>
    </source>
</evidence>
<dbReference type="GO" id="GO:0052873">
    <property type="term" value="F:FMN reductase (NADPH) activity"/>
    <property type="evidence" value="ECO:0007669"/>
    <property type="project" value="UniProtKB-EC"/>
</dbReference>
<feature type="domain" description="Nitroreductase" evidence="6">
    <location>
        <begin position="9"/>
        <end position="166"/>
    </location>
</feature>
<keyword evidence="2 5" id="KW-0285">Flavoprotein</keyword>
<keyword evidence="3 5" id="KW-0288">FMN</keyword>
<evidence type="ECO:0000313" key="7">
    <source>
        <dbReference type="EMBL" id="MDQ0253903.1"/>
    </source>
</evidence>
<dbReference type="PANTHER" id="PTHR43425">
    <property type="entry name" value="OXYGEN-INSENSITIVE NADPH NITROREDUCTASE"/>
    <property type="match status" value="1"/>
</dbReference>
<dbReference type="SUPFAM" id="SSF55469">
    <property type="entry name" value="FMN-dependent nitroreductase-like"/>
    <property type="match status" value="1"/>
</dbReference>
<keyword evidence="8" id="KW-1185">Reference proteome</keyword>
<dbReference type="PIRSF" id="PIRSF005426">
    <property type="entry name" value="Frp"/>
    <property type="match status" value="1"/>
</dbReference>
<dbReference type="EMBL" id="JAUSUG010000003">
    <property type="protein sequence ID" value="MDQ0253903.1"/>
    <property type="molecule type" value="Genomic_DNA"/>
</dbReference>
<comment type="caution">
    <text evidence="7">The sequence shown here is derived from an EMBL/GenBank/DDBJ whole genome shotgun (WGS) entry which is preliminary data.</text>
</comment>
<dbReference type="Proteomes" id="UP001230005">
    <property type="component" value="Unassembled WGS sequence"/>
</dbReference>
<proteinExistence type="inferred from homology"/>
<dbReference type="CDD" id="cd02146">
    <property type="entry name" value="NfsA-like"/>
    <property type="match status" value="1"/>
</dbReference>
<keyword evidence="4 5" id="KW-0560">Oxidoreductase</keyword>
<dbReference type="InterPro" id="IPR016446">
    <property type="entry name" value="Flavin_OxRdtase_Frp"/>
</dbReference>
<evidence type="ECO:0000259" key="6">
    <source>
        <dbReference type="Pfam" id="PF00881"/>
    </source>
</evidence>
<evidence type="ECO:0000256" key="3">
    <source>
        <dbReference type="ARBA" id="ARBA00022643"/>
    </source>
</evidence>
<evidence type="ECO:0000256" key="1">
    <source>
        <dbReference type="ARBA" id="ARBA00008366"/>
    </source>
</evidence>
<comment type="similarity">
    <text evidence="1 5">Belongs to the flavin oxidoreductase frp family.</text>
</comment>
<reference evidence="7 8" key="1">
    <citation type="submission" date="2023-07" db="EMBL/GenBank/DDBJ databases">
        <title>Genomic Encyclopedia of Type Strains, Phase IV (KMG-IV): sequencing the most valuable type-strain genomes for metagenomic binning, comparative biology and taxonomic classification.</title>
        <authorList>
            <person name="Goeker M."/>
        </authorList>
    </citation>
    <scope>NUCLEOTIDE SEQUENCE [LARGE SCALE GENOMIC DNA]</scope>
    <source>
        <strain evidence="7 8">DSM 9768</strain>
    </source>
</reference>
<dbReference type="Pfam" id="PF00881">
    <property type="entry name" value="Nitroreductase"/>
    <property type="match status" value="1"/>
</dbReference>
<name>A0ABT9ZRP5_9BACI</name>
<sequence>MSNEVIDTILNHRSIRKFKDVALTEKQIETIVSSAQMASTSSYIQAYTIIGVKNKETKARLAELAGNQSYVEKNGHFFVFCADLHRHEIAGQMEKVDVGPSLESTEKFMVAIVDTTLAAQNATLAAESMGLGICYIGGIRNEIEEVSNLLKLPEYVIPLFGLAVGHPDGDTEKKPRLPMANVYHEEVYEQDNAKFVEQLQNYNETISNYYNRRTGGKRTDRWTEQMANMLKTPRRMQINEFLKKKGFMRS</sequence>
<dbReference type="RefSeq" id="WP_307323122.1">
    <property type="nucleotide sequence ID" value="NZ_JAUSUG010000003.1"/>
</dbReference>
<evidence type="ECO:0000313" key="8">
    <source>
        <dbReference type="Proteomes" id="UP001230005"/>
    </source>
</evidence>
<dbReference type="InterPro" id="IPR000415">
    <property type="entry name" value="Nitroreductase-like"/>
</dbReference>
<dbReference type="PANTHER" id="PTHR43425:SF3">
    <property type="entry name" value="NADPH-DEPENDENT OXIDOREDUCTASE"/>
    <property type="match status" value="1"/>
</dbReference>
<dbReference type="NCBIfam" id="NF008033">
    <property type="entry name" value="PRK10765.1"/>
    <property type="match status" value="1"/>
</dbReference>